<name>A0A0L7MID9_COMTE</name>
<evidence type="ECO:0000256" key="2">
    <source>
        <dbReference type="SAM" id="Phobius"/>
    </source>
</evidence>
<evidence type="ECO:0000256" key="1">
    <source>
        <dbReference type="SAM" id="MobiDB-lite"/>
    </source>
</evidence>
<keyword evidence="2" id="KW-0472">Membrane</keyword>
<dbReference type="Proteomes" id="UP000037442">
    <property type="component" value="Unassembled WGS sequence"/>
</dbReference>
<keyword evidence="2" id="KW-0812">Transmembrane</keyword>
<feature type="region of interest" description="Disordered" evidence="1">
    <location>
        <begin position="51"/>
        <end position="175"/>
    </location>
</feature>
<evidence type="ECO:0000313" key="4">
    <source>
        <dbReference type="Proteomes" id="UP000037442"/>
    </source>
</evidence>
<accession>A0A0L7MID9</accession>
<feature type="compositionally biased region" description="Low complexity" evidence="1">
    <location>
        <begin position="131"/>
        <end position="150"/>
    </location>
</feature>
<organism evidence="3 4">
    <name type="scientific">Comamonas testosteroni</name>
    <name type="common">Pseudomonas testosteroni</name>
    <dbReference type="NCBI Taxonomy" id="285"/>
    <lineage>
        <taxon>Bacteria</taxon>
        <taxon>Pseudomonadati</taxon>
        <taxon>Pseudomonadota</taxon>
        <taxon>Betaproteobacteria</taxon>
        <taxon>Burkholderiales</taxon>
        <taxon>Comamonadaceae</taxon>
        <taxon>Comamonas</taxon>
    </lineage>
</organism>
<reference evidence="4" key="1">
    <citation type="submission" date="2014-06" db="EMBL/GenBank/DDBJ databases">
        <title>Draft genome sequence of C. testosteroni WDL7.</title>
        <authorList>
            <person name="Wu Y."/>
            <person name="Seshan H."/>
            <person name="Arumugam K."/>
        </authorList>
    </citation>
    <scope>NUCLEOTIDE SEQUENCE [LARGE SCALE GENOMIC DNA]</scope>
    <source>
        <strain evidence="4">WDL7</strain>
    </source>
</reference>
<dbReference type="InterPro" id="IPR021457">
    <property type="entry name" value="DUF3108"/>
</dbReference>
<protein>
    <recommendedName>
        <fullName evidence="5">DUF3108 domain-containing protein</fullName>
    </recommendedName>
</protein>
<evidence type="ECO:0008006" key="5">
    <source>
        <dbReference type="Google" id="ProtNLM"/>
    </source>
</evidence>
<dbReference type="Pfam" id="PF11306">
    <property type="entry name" value="DUF3108"/>
    <property type="match status" value="1"/>
</dbReference>
<comment type="caution">
    <text evidence="3">The sequence shown here is derived from an EMBL/GenBank/DDBJ whole genome shotgun (WGS) entry which is preliminary data.</text>
</comment>
<dbReference type="AlphaFoldDB" id="A0A0L7MID9"/>
<proteinExistence type="predicted"/>
<keyword evidence="2" id="KW-1133">Transmembrane helix</keyword>
<gene>
    <name evidence="3" type="ORF">GL58_08445</name>
</gene>
<dbReference type="RefSeq" id="WP_053283186.1">
    <property type="nucleotide sequence ID" value="NZ_JNVD01000018.1"/>
</dbReference>
<dbReference type="PATRIC" id="fig|285.49.peg.1740"/>
<evidence type="ECO:0000313" key="3">
    <source>
        <dbReference type="EMBL" id="KOC21704.1"/>
    </source>
</evidence>
<feature type="transmembrane region" description="Helical" evidence="2">
    <location>
        <begin position="12"/>
        <end position="32"/>
    </location>
</feature>
<feature type="compositionally biased region" description="Pro residues" evidence="1">
    <location>
        <begin position="57"/>
        <end position="100"/>
    </location>
</feature>
<dbReference type="EMBL" id="JNVD01000018">
    <property type="protein sequence ID" value="KOC21704.1"/>
    <property type="molecule type" value="Genomic_DNA"/>
</dbReference>
<sequence length="391" mass="41129">MGRSPQASQAHKTLLPLTGLVLAAHGLLLWGLPELSPPDKAADDQIVMETRMLQAPSPTPPPPAAPKPAAPPAPTPQAAPRKPAPAPAPAPAPVSAPAPVPDAQESIPNPPPDQEPQTQGAPETEAPANKEQPTAAAEPASEPMAEPPEANGADTARPIQVTPAGSAPLPPDSVLPVTLPNSATLEFNASGQVKGFQYSANAQLQWQHDDQYYQARQSISMFLLGERAQTSEGLITPKGLQPLNFSDKGRKTQSAAFDVTSGKAHYSGGQTDAAIGDGVQDRLSVFLQLSALMAAAPEKYPPGTLIELTTSSARSAVRWQFRVGASEALELPFGSVMALRLDKLPGKSSSDQRGSVWLAPAMQYLPVRIKLSQGQDDFVDLQLKKYQPAPQ</sequence>